<gene>
    <name evidence="2" type="ORF">B3C1_17722</name>
</gene>
<accession>K2JBC9</accession>
<evidence type="ECO:0000313" key="2">
    <source>
        <dbReference type="EMBL" id="EKE67904.1"/>
    </source>
</evidence>
<keyword evidence="2" id="KW-0808">Transferase</keyword>
<dbReference type="EMBL" id="AMRI01000035">
    <property type="protein sequence ID" value="EKE67904.1"/>
    <property type="molecule type" value="Genomic_DNA"/>
</dbReference>
<evidence type="ECO:0000259" key="1">
    <source>
        <dbReference type="PROSITE" id="PS51186"/>
    </source>
</evidence>
<name>K2JBC9_9GAMM</name>
<comment type="caution">
    <text evidence="2">The sequence shown here is derived from an EMBL/GenBank/DDBJ whole genome shotgun (WGS) entry which is preliminary data.</text>
</comment>
<dbReference type="PROSITE" id="PS51186">
    <property type="entry name" value="GNAT"/>
    <property type="match status" value="1"/>
</dbReference>
<dbReference type="eggNOG" id="COG0456">
    <property type="taxonomic scope" value="Bacteria"/>
</dbReference>
<organism evidence="2 3">
    <name type="scientific">Gallaecimonas xiamenensis 3-C-1</name>
    <dbReference type="NCBI Taxonomy" id="745411"/>
    <lineage>
        <taxon>Bacteria</taxon>
        <taxon>Pseudomonadati</taxon>
        <taxon>Pseudomonadota</taxon>
        <taxon>Gammaproteobacteria</taxon>
        <taxon>Enterobacterales</taxon>
        <taxon>Gallaecimonadaceae</taxon>
        <taxon>Gallaecimonas</taxon>
    </lineage>
</organism>
<protein>
    <submittedName>
        <fullName evidence="2">N-acetyltransferase GCN5</fullName>
    </submittedName>
</protein>
<feature type="domain" description="N-acetyltransferase" evidence="1">
    <location>
        <begin position="15"/>
        <end position="154"/>
    </location>
</feature>
<keyword evidence="3" id="KW-1185">Reference proteome</keyword>
<dbReference type="Proteomes" id="UP000006755">
    <property type="component" value="Unassembled WGS sequence"/>
</dbReference>
<sequence length="156" mass="18089">MHNISPTNLESPMPFTFIKATDNDRAYLLSLRKLTMVEHLERSGQFLSEEEHLFRLNDDYDLSHLITHDRQVVGTLKFREGDKQIEILQLQIHPDFQGKGLGQQVLEQVISSANPKDVELTVLKVNRALNLYKRLGFVIYGEDQFEFFMRKVAGAR</sequence>
<dbReference type="Pfam" id="PF13673">
    <property type="entry name" value="Acetyltransf_10"/>
    <property type="match status" value="1"/>
</dbReference>
<dbReference type="InterPro" id="IPR000182">
    <property type="entry name" value="GNAT_dom"/>
</dbReference>
<reference evidence="2 3" key="1">
    <citation type="journal article" date="2012" name="J. Bacteriol.">
        <title>Genome Sequence of Gallaecimonas xiamenensis Type Strain 3-C-1.</title>
        <authorList>
            <person name="Lai Q."/>
            <person name="Wang L."/>
            <person name="Wang W."/>
            <person name="Shao Z."/>
        </authorList>
    </citation>
    <scope>NUCLEOTIDE SEQUENCE [LARGE SCALE GENOMIC DNA]</scope>
    <source>
        <strain evidence="2 3">3-C-1</strain>
    </source>
</reference>
<proteinExistence type="predicted"/>
<dbReference type="STRING" id="745411.B3C1_17722"/>
<dbReference type="AlphaFoldDB" id="K2JBC9"/>
<dbReference type="Gene3D" id="3.40.630.30">
    <property type="match status" value="1"/>
</dbReference>
<dbReference type="SUPFAM" id="SSF55729">
    <property type="entry name" value="Acyl-CoA N-acyltransferases (Nat)"/>
    <property type="match status" value="1"/>
</dbReference>
<dbReference type="GO" id="GO:0016747">
    <property type="term" value="F:acyltransferase activity, transferring groups other than amino-acyl groups"/>
    <property type="evidence" value="ECO:0007669"/>
    <property type="project" value="InterPro"/>
</dbReference>
<dbReference type="CDD" id="cd04301">
    <property type="entry name" value="NAT_SF"/>
    <property type="match status" value="1"/>
</dbReference>
<evidence type="ECO:0000313" key="3">
    <source>
        <dbReference type="Proteomes" id="UP000006755"/>
    </source>
</evidence>
<dbReference type="InterPro" id="IPR016181">
    <property type="entry name" value="Acyl_CoA_acyltransferase"/>
</dbReference>